<dbReference type="GO" id="GO:0005886">
    <property type="term" value="C:plasma membrane"/>
    <property type="evidence" value="ECO:0007669"/>
    <property type="project" value="UniProtKB-SubCell"/>
</dbReference>
<dbReference type="EMBL" id="LT669839">
    <property type="protein sequence ID" value="SHD76600.1"/>
    <property type="molecule type" value="Genomic_DNA"/>
</dbReference>
<dbReference type="Pfam" id="PF03899">
    <property type="entry name" value="ATP-synt_I"/>
    <property type="match status" value="1"/>
</dbReference>
<evidence type="ECO:0000256" key="4">
    <source>
        <dbReference type="ARBA" id="ARBA00022989"/>
    </source>
</evidence>
<dbReference type="HOGENOM" id="CLU_147929_0_0_9"/>
<evidence type="ECO:0000256" key="2">
    <source>
        <dbReference type="ARBA" id="ARBA00022475"/>
    </source>
</evidence>
<keyword evidence="4 6" id="KW-1133">Transmembrane helix</keyword>
<evidence type="ECO:0000256" key="5">
    <source>
        <dbReference type="ARBA" id="ARBA00023136"/>
    </source>
</evidence>
<comment type="subcellular location">
    <subcellularLocation>
        <location evidence="1">Cell membrane</location>
        <topology evidence="1">Multi-pass membrane protein</topology>
    </subcellularLocation>
</comment>
<gene>
    <name evidence="7" type="ORF">CUESP1_1227</name>
</gene>
<organism evidence="7 8">
    <name type="scientific">[Clostridium] ultunense Esp</name>
    <dbReference type="NCBI Taxonomy" id="1288971"/>
    <lineage>
        <taxon>Bacteria</taxon>
        <taxon>Bacillati</taxon>
        <taxon>Bacillota</taxon>
        <taxon>Tissierellia</taxon>
        <taxon>Tissierellales</taxon>
        <taxon>Tepidimicrobiaceae</taxon>
        <taxon>Schnuerera</taxon>
    </lineage>
</organism>
<feature type="transmembrane region" description="Helical" evidence="6">
    <location>
        <begin position="12"/>
        <end position="31"/>
    </location>
</feature>
<feature type="transmembrane region" description="Helical" evidence="6">
    <location>
        <begin position="100"/>
        <end position="120"/>
    </location>
</feature>
<proteinExistence type="predicted"/>
<name>M1Z9B4_9FIRM</name>
<evidence type="ECO:0000256" key="6">
    <source>
        <dbReference type="SAM" id="Phobius"/>
    </source>
</evidence>
<protein>
    <submittedName>
        <fullName evidence="7">Putative ATP synthase protein I</fullName>
    </submittedName>
</protein>
<accession>M1Z9B4</accession>
<evidence type="ECO:0000256" key="1">
    <source>
        <dbReference type="ARBA" id="ARBA00004651"/>
    </source>
</evidence>
<keyword evidence="2" id="KW-1003">Cell membrane</keyword>
<keyword evidence="3 6" id="KW-0812">Transmembrane</keyword>
<evidence type="ECO:0000313" key="7">
    <source>
        <dbReference type="EMBL" id="SHD76600.1"/>
    </source>
</evidence>
<dbReference type="InterPro" id="IPR005598">
    <property type="entry name" value="ATP_synth_I"/>
</dbReference>
<dbReference type="AlphaFoldDB" id="M1Z9B4"/>
<feature type="transmembrane region" description="Helical" evidence="6">
    <location>
        <begin position="37"/>
        <end position="55"/>
    </location>
</feature>
<keyword evidence="8" id="KW-1185">Reference proteome</keyword>
<keyword evidence="5 6" id="KW-0472">Membrane</keyword>
<dbReference type="Proteomes" id="UP000245423">
    <property type="component" value="Chromosome 1"/>
</dbReference>
<feature type="transmembrane region" description="Helical" evidence="6">
    <location>
        <begin position="75"/>
        <end position="94"/>
    </location>
</feature>
<evidence type="ECO:0000256" key="3">
    <source>
        <dbReference type="ARBA" id="ARBA00022692"/>
    </source>
</evidence>
<sequence>MMFNDENLVFHIIRKTVVYSLIIIGIMFIGLKDAKPYVLGFIFGTTIGILGFKLIEKTAKRAVTMESSKAYTYSIFHYFIRYSIYAIVLIIAAIADYLNFFTTVLGLFMIKMVIVISAFINTNYKKNKD</sequence>
<evidence type="ECO:0000313" key="8">
    <source>
        <dbReference type="Proteomes" id="UP000245423"/>
    </source>
</evidence>
<reference evidence="7 8" key="1">
    <citation type="submission" date="2016-11" db="EMBL/GenBank/DDBJ databases">
        <authorList>
            <person name="Manzoor S."/>
        </authorList>
    </citation>
    <scope>NUCLEOTIDE SEQUENCE [LARGE SCALE GENOMIC DNA]</scope>
    <source>
        <strain evidence="7">Clostridium ultunense strain Esp</strain>
    </source>
</reference>